<protein>
    <submittedName>
        <fullName evidence="1">Uncharacterized protein</fullName>
    </submittedName>
</protein>
<dbReference type="Proteomes" id="UP001152888">
    <property type="component" value="Unassembled WGS sequence"/>
</dbReference>
<accession>A0A9P0QBP1</accession>
<dbReference type="EMBL" id="CAKOFQ010008991">
    <property type="protein sequence ID" value="CAH2016707.1"/>
    <property type="molecule type" value="Genomic_DNA"/>
</dbReference>
<dbReference type="AlphaFoldDB" id="A0A9P0QBP1"/>
<proteinExistence type="predicted"/>
<keyword evidence="2" id="KW-1185">Reference proteome</keyword>
<reference evidence="1" key="1">
    <citation type="submission" date="2022-03" db="EMBL/GenBank/DDBJ databases">
        <authorList>
            <person name="Sayadi A."/>
        </authorList>
    </citation>
    <scope>NUCLEOTIDE SEQUENCE</scope>
</reference>
<evidence type="ECO:0000313" key="2">
    <source>
        <dbReference type="Proteomes" id="UP001152888"/>
    </source>
</evidence>
<comment type="caution">
    <text evidence="1">The sequence shown here is derived from an EMBL/GenBank/DDBJ whole genome shotgun (WGS) entry which is preliminary data.</text>
</comment>
<gene>
    <name evidence="1" type="ORF">ACAOBT_LOCUS35549</name>
</gene>
<organism evidence="1 2">
    <name type="scientific">Acanthoscelides obtectus</name>
    <name type="common">Bean weevil</name>
    <name type="synonym">Bruchus obtectus</name>
    <dbReference type="NCBI Taxonomy" id="200917"/>
    <lineage>
        <taxon>Eukaryota</taxon>
        <taxon>Metazoa</taxon>
        <taxon>Ecdysozoa</taxon>
        <taxon>Arthropoda</taxon>
        <taxon>Hexapoda</taxon>
        <taxon>Insecta</taxon>
        <taxon>Pterygota</taxon>
        <taxon>Neoptera</taxon>
        <taxon>Endopterygota</taxon>
        <taxon>Coleoptera</taxon>
        <taxon>Polyphaga</taxon>
        <taxon>Cucujiformia</taxon>
        <taxon>Chrysomeloidea</taxon>
        <taxon>Chrysomelidae</taxon>
        <taxon>Bruchinae</taxon>
        <taxon>Bruchini</taxon>
        <taxon>Acanthoscelides</taxon>
    </lineage>
</organism>
<evidence type="ECO:0000313" key="1">
    <source>
        <dbReference type="EMBL" id="CAH2016707.1"/>
    </source>
</evidence>
<sequence length="195" mass="22332">MQIMARIEAATIKGQPFIDRMFQIPALLATKCGKKKQNPFTRSTSVPPKRSKQTISLSLGLCPRLVQRAPVPMWKLLTSRVNQSTLRQLRSNLRRILPTKRTAKTTETVRHLEHILLLHQFAERRYEATTYESMSPLCSRRLEGRDAITTYSPHAQPKTQVTVNHQLQPISSLSGRLRQLTAWVMLWSCAMRVSS</sequence>
<name>A0A9P0QBP1_ACAOB</name>